<keyword evidence="2" id="KW-1185">Reference proteome</keyword>
<comment type="caution">
    <text evidence="1">The sequence shown here is derived from an EMBL/GenBank/DDBJ whole genome shotgun (WGS) entry which is preliminary data.</text>
</comment>
<evidence type="ECO:0000313" key="2">
    <source>
        <dbReference type="Proteomes" id="UP000265520"/>
    </source>
</evidence>
<name>A0A392PYY8_9FABA</name>
<dbReference type="EMBL" id="LXQA010102778">
    <property type="protein sequence ID" value="MCI16862.1"/>
    <property type="molecule type" value="Genomic_DNA"/>
</dbReference>
<feature type="non-terminal residue" evidence="1">
    <location>
        <position position="57"/>
    </location>
</feature>
<sequence>MGPLENLSYGRSPVVPLIVSSEERPLTERGKKAIAMFIGVALIQLKQEVGGNYPPDL</sequence>
<evidence type="ECO:0000313" key="1">
    <source>
        <dbReference type="EMBL" id="MCI16862.1"/>
    </source>
</evidence>
<organism evidence="1 2">
    <name type="scientific">Trifolium medium</name>
    <dbReference type="NCBI Taxonomy" id="97028"/>
    <lineage>
        <taxon>Eukaryota</taxon>
        <taxon>Viridiplantae</taxon>
        <taxon>Streptophyta</taxon>
        <taxon>Embryophyta</taxon>
        <taxon>Tracheophyta</taxon>
        <taxon>Spermatophyta</taxon>
        <taxon>Magnoliopsida</taxon>
        <taxon>eudicotyledons</taxon>
        <taxon>Gunneridae</taxon>
        <taxon>Pentapetalae</taxon>
        <taxon>rosids</taxon>
        <taxon>fabids</taxon>
        <taxon>Fabales</taxon>
        <taxon>Fabaceae</taxon>
        <taxon>Papilionoideae</taxon>
        <taxon>50 kb inversion clade</taxon>
        <taxon>NPAAA clade</taxon>
        <taxon>Hologalegina</taxon>
        <taxon>IRL clade</taxon>
        <taxon>Trifolieae</taxon>
        <taxon>Trifolium</taxon>
    </lineage>
</organism>
<dbReference type="AlphaFoldDB" id="A0A392PYY8"/>
<proteinExistence type="predicted"/>
<reference evidence="1 2" key="1">
    <citation type="journal article" date="2018" name="Front. Plant Sci.">
        <title>Red Clover (Trifolium pratense) and Zigzag Clover (T. medium) - A Picture of Genomic Similarities and Differences.</title>
        <authorList>
            <person name="Dluhosova J."/>
            <person name="Istvanek J."/>
            <person name="Nedelnik J."/>
            <person name="Repkova J."/>
        </authorList>
    </citation>
    <scope>NUCLEOTIDE SEQUENCE [LARGE SCALE GENOMIC DNA]</scope>
    <source>
        <strain evidence="2">cv. 10/8</strain>
        <tissue evidence="1">Leaf</tissue>
    </source>
</reference>
<accession>A0A392PYY8</accession>
<dbReference type="Proteomes" id="UP000265520">
    <property type="component" value="Unassembled WGS sequence"/>
</dbReference>
<protein>
    <submittedName>
        <fullName evidence="1">Uncharacterized protein</fullName>
    </submittedName>
</protein>